<feature type="region of interest" description="Disordered" evidence="1">
    <location>
        <begin position="1517"/>
        <end position="1541"/>
    </location>
</feature>
<feature type="compositionally biased region" description="Polar residues" evidence="1">
    <location>
        <begin position="1966"/>
        <end position="1979"/>
    </location>
</feature>
<feature type="compositionally biased region" description="Basic and acidic residues" evidence="1">
    <location>
        <begin position="256"/>
        <end position="267"/>
    </location>
</feature>
<reference evidence="2 3" key="2">
    <citation type="submission" date="2019-01" db="EMBL/GenBank/DDBJ databases">
        <title>The decoding of complex shrimp genome reveals the adaptation for benthos swimmer, frequently molting mechanism and breeding impact on genome.</title>
        <authorList>
            <person name="Sun Y."/>
            <person name="Gao Y."/>
            <person name="Yu Y."/>
        </authorList>
    </citation>
    <scope>NUCLEOTIDE SEQUENCE [LARGE SCALE GENOMIC DNA]</scope>
    <source>
        <tissue evidence="2">Muscle</tissue>
    </source>
</reference>
<keyword evidence="3" id="KW-1185">Reference proteome</keyword>
<feature type="region of interest" description="Disordered" evidence="1">
    <location>
        <begin position="756"/>
        <end position="782"/>
    </location>
</feature>
<dbReference type="EMBL" id="QCYY01001169">
    <property type="protein sequence ID" value="ROT79961.1"/>
    <property type="molecule type" value="Genomic_DNA"/>
</dbReference>
<protein>
    <submittedName>
        <fullName evidence="2">Uncharacterized protein</fullName>
    </submittedName>
</protein>
<feature type="compositionally biased region" description="Basic and acidic residues" evidence="1">
    <location>
        <begin position="346"/>
        <end position="357"/>
    </location>
</feature>
<accession>A0A3R7MEZ0</accession>
<feature type="compositionally biased region" description="Low complexity" evidence="1">
    <location>
        <begin position="1656"/>
        <end position="1665"/>
    </location>
</feature>
<evidence type="ECO:0000256" key="1">
    <source>
        <dbReference type="SAM" id="MobiDB-lite"/>
    </source>
</evidence>
<proteinExistence type="predicted"/>
<feature type="compositionally biased region" description="Low complexity" evidence="1">
    <location>
        <begin position="1260"/>
        <end position="1271"/>
    </location>
</feature>
<feature type="compositionally biased region" description="Polar residues" evidence="1">
    <location>
        <begin position="189"/>
        <end position="208"/>
    </location>
</feature>
<feature type="compositionally biased region" description="Basic and acidic residues" evidence="1">
    <location>
        <begin position="449"/>
        <end position="459"/>
    </location>
</feature>
<evidence type="ECO:0000313" key="2">
    <source>
        <dbReference type="EMBL" id="ROT79961.1"/>
    </source>
</evidence>
<feature type="region of interest" description="Disordered" evidence="1">
    <location>
        <begin position="1653"/>
        <end position="1673"/>
    </location>
</feature>
<feature type="compositionally biased region" description="Basic and acidic residues" evidence="1">
    <location>
        <begin position="1517"/>
        <end position="1526"/>
    </location>
</feature>
<feature type="compositionally biased region" description="Low complexity" evidence="1">
    <location>
        <begin position="50"/>
        <end position="62"/>
    </location>
</feature>
<organism evidence="2 3">
    <name type="scientific">Penaeus vannamei</name>
    <name type="common">Whiteleg shrimp</name>
    <name type="synonym">Litopenaeus vannamei</name>
    <dbReference type="NCBI Taxonomy" id="6689"/>
    <lineage>
        <taxon>Eukaryota</taxon>
        <taxon>Metazoa</taxon>
        <taxon>Ecdysozoa</taxon>
        <taxon>Arthropoda</taxon>
        <taxon>Crustacea</taxon>
        <taxon>Multicrustacea</taxon>
        <taxon>Malacostraca</taxon>
        <taxon>Eumalacostraca</taxon>
        <taxon>Eucarida</taxon>
        <taxon>Decapoda</taxon>
        <taxon>Dendrobranchiata</taxon>
        <taxon>Penaeoidea</taxon>
        <taxon>Penaeidae</taxon>
        <taxon>Penaeus</taxon>
    </lineage>
</organism>
<comment type="caution">
    <text evidence="2">The sequence shown here is derived from an EMBL/GenBank/DDBJ whole genome shotgun (WGS) entry which is preliminary data.</text>
</comment>
<name>A0A3R7MEZ0_PENVA</name>
<sequence length="1987" mass="217891">MSKKVTWTSTNLLLIRKGTQHTTWISETQTERVGEVDGITTESQENQDQETTVNPPTETEVPGSLKDAHFEDINNTTDREFLEATTHVPELLRSEEITTTIPEAAESNTDTATDKNAPILPLSDEDLVTDELNIFVPTEVIDPSTERIYGDAIDFSLKDDGEGGQTESEASTKKPSETGTISGDREQTTGDGVTEWTSSGSRQPTITPRTPGEEGMNLQVDSMESSTDGPIRDQGERTESPFTSQDRLKQPPTVHGDMKHTGTTEADQEHLLGVLIDGAPTIVGEGTKKEHWKQELLHKTPPDVTTEFLNELAVAGFLQEDVTSEEDFRTTTMIPTTEEISSSEEVESKVKVSKIEESDASMSEATTLKYQTDLQSINEIVPESGDDAENALERSDIIHGSEEKSGTSDSKESSEENISKTNASVSETSNNTERSELLATTEPSNHFNSIEKSEMHDNTESPETPDITERSDVLDTTEQSIRIEATENSEVYDTTDISELVEVTEKSENFNVTERSDVLQSTERSAAADTTESSEVPKTSESSETLLGITEASEVLDVTIRSDILNATERSETSDITETPEIFDATEKMDVLDATSETSGNTERFEIPDISYTTEGKETFDTKERSDLSDTSERTDFLDEELTTEYSVSADQENVTEVSSAEIVDYHNRITEEVEETTERYIPNDLISGANLEMSAGDITTVSEGLIAHENDEVHQQNGFSADGAYDYYYGDYIYRPGDEAEGETNPYLSSFDYDDTVEDDTTTQAPIGSVKEDDRPTQSTLSPMVLPADVVNEEGERIIAVAHIDTVSTESPYNDDMTITTQQTTMAGGFKINELEEADIAMMSATDDFKDMTTVSTTELVNENDALVNGSVSLKDTDNEEDVVRNTTTLETSGGNDGSLTDSIFNEIIDSLTNALENAPEEIHVPVGDFTISIQDLFDIANNRSSSEETNANLTSEELPVEHRDKITLIRSDSVEDEAQAEVTTEAESPFGLEDEEPQTTIRTDSLSMAGFMDHSILEMTTIEAPLEETTQEVIYDYPDVADEDGFKGYDYYESLVDSLLAQDRPYSQNKSEQAVSPTTDNADDVAVNSVTSSGQKYVYPTLEFSMDDVKLTAEPHTTVSVSSMEVTSLQTRSSEGDGLEVTTIPYDVADTSFDDGSENSSSESTETTTVFSIPYLILQNQAMLDEILTNQKLGGGSSVIIKEQGSKVAVSSPAHDETSREQGVTDDSRDDTFTTTQSSSDNDISRISIENVTNSSYEVVTNETQTTNEPDAVTRGPDTVTDKPDVQVKKPGSLTDNLDVLIDKLEELASQVSNNQTSKPETTTKTQERDNNIISLDMKGESTDSLPHDDKTMTDKPDELSEKSDVTNEPKTTTDQQEITTAKPDATATTASTLKVSASKGTELPSPVSAEPAVREEPTEYFWNYASQKTKPSGHQEDRGSAGVGGSEDVKSVSSSTESSNDSETLREGETSEVIKNDDEATLKTTEQSLSSTTSEPELATILLPSSFIDRLGEVSKDKVREEEGSTAEARPPNHFDIPGIFSRKDDEGFTEYGGDSPFFIKLPGSPNAVPVYIQYEPVEVKYVPLKHENEADDDNINYRDPVTYENDGSVYEYRENPENPEVTDHESQVSKEENKPAETYEISSNFDATMAESSSSDSLGGSEQNEAQQTQENSLLNGIYRILDNVAGSVGNQYPQNAENKQEGPNFKPNRPVVKTPDPFFLMEAPQLGGSSDGSSSHASHDTTHQTHGVQGHNTGFSVDVSSQFGFESSKPETHGVRTGTVEDVPIGTKQDVLYPGDYYKHDAYTGVNLSDLTNPVFNLRTKATTPSAEDLMTPQYTPFPITTNPPRTTTTFAPLSALPLSTSFHARQEDKRLGNAPDYAVDTVNTTTERTMSEKPLPSVEFSPIPSIDFADSYDSPFLPETLYDSDRPFPIPIEEYTRDQTYNADPEPYNNGFSAAPFKTSDAQGSSIPLNKTMGSLHRWRS</sequence>
<feature type="region of interest" description="Disordered" evidence="1">
    <location>
        <begin position="1946"/>
        <end position="1987"/>
    </location>
</feature>
<evidence type="ECO:0000313" key="3">
    <source>
        <dbReference type="Proteomes" id="UP000283509"/>
    </source>
</evidence>
<feature type="compositionally biased region" description="Low complexity" evidence="1">
    <location>
        <begin position="1732"/>
        <end position="1741"/>
    </location>
</feature>
<feature type="region of interest" description="Disordered" evidence="1">
    <location>
        <begin position="155"/>
        <end position="267"/>
    </location>
</feature>
<feature type="compositionally biased region" description="Polar residues" evidence="1">
    <location>
        <begin position="1313"/>
        <end position="1327"/>
    </location>
</feature>
<feature type="compositionally biased region" description="Low complexity" evidence="1">
    <location>
        <begin position="1235"/>
        <end position="1251"/>
    </location>
</feature>
<feature type="region of interest" description="Disordered" evidence="1">
    <location>
        <begin position="1209"/>
        <end position="1294"/>
    </location>
</feature>
<feature type="compositionally biased region" description="Polar residues" evidence="1">
    <location>
        <begin position="1371"/>
        <end position="1381"/>
    </location>
</feature>
<feature type="region of interest" description="Disordered" evidence="1">
    <location>
        <begin position="29"/>
        <end position="62"/>
    </location>
</feature>
<reference evidence="2 3" key="1">
    <citation type="submission" date="2018-04" db="EMBL/GenBank/DDBJ databases">
        <authorList>
            <person name="Zhang X."/>
            <person name="Yuan J."/>
            <person name="Li F."/>
            <person name="Xiang J."/>
        </authorList>
    </citation>
    <scope>NUCLEOTIDE SEQUENCE [LARGE SCALE GENOMIC DNA]</scope>
    <source>
        <tissue evidence="2">Muscle</tissue>
    </source>
</reference>
<dbReference type="Proteomes" id="UP000283509">
    <property type="component" value="Unassembled WGS sequence"/>
</dbReference>
<feature type="region of interest" description="Disordered" evidence="1">
    <location>
        <begin position="1694"/>
        <end position="1759"/>
    </location>
</feature>
<dbReference type="OrthoDB" id="6373024at2759"/>
<feature type="region of interest" description="Disordered" evidence="1">
    <location>
        <begin position="1313"/>
        <end position="1503"/>
    </location>
</feature>
<feature type="compositionally biased region" description="Basic and acidic residues" evidence="1">
    <location>
        <begin position="391"/>
        <end position="418"/>
    </location>
</feature>
<feature type="compositionally biased region" description="Basic and acidic residues" evidence="1">
    <location>
        <begin position="1466"/>
        <end position="1484"/>
    </location>
</feature>
<feature type="region of interest" description="Disordered" evidence="1">
    <location>
        <begin position="977"/>
        <end position="999"/>
    </location>
</feature>
<feature type="compositionally biased region" description="Polar residues" evidence="1">
    <location>
        <begin position="360"/>
        <end position="378"/>
    </location>
</feature>
<feature type="region of interest" description="Disordered" evidence="1">
    <location>
        <begin position="511"/>
        <end position="544"/>
    </location>
</feature>
<feature type="compositionally biased region" description="Polar residues" evidence="1">
    <location>
        <begin position="219"/>
        <end position="228"/>
    </location>
</feature>
<feature type="compositionally biased region" description="Low complexity" evidence="1">
    <location>
        <begin position="1382"/>
        <end position="1395"/>
    </location>
</feature>
<feature type="compositionally biased region" description="Low complexity" evidence="1">
    <location>
        <begin position="1485"/>
        <end position="1503"/>
    </location>
</feature>
<feature type="compositionally biased region" description="Basic and acidic residues" evidence="1">
    <location>
        <begin position="230"/>
        <end position="239"/>
    </location>
</feature>
<feature type="compositionally biased region" description="Low complexity" evidence="1">
    <location>
        <begin position="1454"/>
        <end position="1465"/>
    </location>
</feature>
<feature type="compositionally biased region" description="Basic and acidic residues" evidence="1">
    <location>
        <begin position="1340"/>
        <end position="1370"/>
    </location>
</feature>
<feature type="compositionally biased region" description="Polar residues" evidence="1">
    <location>
        <begin position="419"/>
        <end position="432"/>
    </location>
</feature>
<gene>
    <name evidence="2" type="ORF">C7M84_001300</name>
</gene>
<feature type="region of interest" description="Disordered" evidence="1">
    <location>
        <begin position="337"/>
        <end position="474"/>
    </location>
</feature>
<feature type="region of interest" description="Disordered" evidence="1">
    <location>
        <begin position="1615"/>
        <end position="1639"/>
    </location>
</feature>